<accession>A0A5B6WSW3</accession>
<protein>
    <submittedName>
        <fullName evidence="2">Transposon Ty3-I Gag-Pol polyprotein</fullName>
    </submittedName>
</protein>
<dbReference type="PANTHER" id="PTHR45835">
    <property type="entry name" value="YALI0A06105P"/>
    <property type="match status" value="1"/>
</dbReference>
<reference evidence="3" key="1">
    <citation type="journal article" date="2019" name="Plant Biotechnol. J.">
        <title>Genome sequencing of the Australian wild diploid species Gossypium australe highlights disease resistance and delayed gland morphogenesis.</title>
        <authorList>
            <person name="Cai Y."/>
            <person name="Cai X."/>
            <person name="Wang Q."/>
            <person name="Wang P."/>
            <person name="Zhang Y."/>
            <person name="Cai C."/>
            <person name="Xu Y."/>
            <person name="Wang K."/>
            <person name="Zhou Z."/>
            <person name="Wang C."/>
            <person name="Geng S."/>
            <person name="Li B."/>
            <person name="Dong Q."/>
            <person name="Hou Y."/>
            <person name="Wang H."/>
            <person name="Ai P."/>
            <person name="Liu Z."/>
            <person name="Yi F."/>
            <person name="Sun M."/>
            <person name="An G."/>
            <person name="Cheng J."/>
            <person name="Zhang Y."/>
            <person name="Shi Q."/>
            <person name="Xie Y."/>
            <person name="Shi X."/>
            <person name="Chang Y."/>
            <person name="Huang F."/>
            <person name="Chen Y."/>
            <person name="Hong S."/>
            <person name="Mi L."/>
            <person name="Sun Q."/>
            <person name="Zhang L."/>
            <person name="Zhou B."/>
            <person name="Peng R."/>
            <person name="Zhang X."/>
            <person name="Liu F."/>
        </authorList>
    </citation>
    <scope>NUCLEOTIDE SEQUENCE [LARGE SCALE GENOMIC DNA]</scope>
    <source>
        <strain evidence="3">cv. PA1801</strain>
    </source>
</reference>
<evidence type="ECO:0000313" key="3">
    <source>
        <dbReference type="Proteomes" id="UP000325315"/>
    </source>
</evidence>
<comment type="caution">
    <text evidence="2">The sequence shown here is derived from an EMBL/GenBank/DDBJ whole genome shotgun (WGS) entry which is preliminary data.</text>
</comment>
<feature type="transmembrane region" description="Helical" evidence="1">
    <location>
        <begin position="52"/>
        <end position="68"/>
    </location>
</feature>
<keyword evidence="1" id="KW-0472">Membrane</keyword>
<dbReference type="EMBL" id="SMMG02000002">
    <property type="protein sequence ID" value="KAA3484999.1"/>
    <property type="molecule type" value="Genomic_DNA"/>
</dbReference>
<dbReference type="PANTHER" id="PTHR45835:SF87">
    <property type="entry name" value="RNA-DIRECTED DNA POLYMERASE"/>
    <property type="match status" value="1"/>
</dbReference>
<gene>
    <name evidence="2" type="ORF">EPI10_007047</name>
</gene>
<dbReference type="Proteomes" id="UP000325315">
    <property type="component" value="Unassembled WGS sequence"/>
</dbReference>
<keyword evidence="1" id="KW-1133">Transmembrane helix</keyword>
<keyword evidence="1" id="KW-0812">Transmembrane</keyword>
<dbReference type="OrthoDB" id="1000081at2759"/>
<name>A0A5B6WSW3_9ROSI</name>
<dbReference type="AlphaFoldDB" id="A0A5B6WSW3"/>
<sequence length="98" mass="11328">MELLKDYDLTIEYHLGKANVVADALSRKTAEHQVLSSKLDPLEILEWKWDKINMGFVLGLPLIYFLLVRTNYFLEKLVEIYVYEIACLHGIPTSIVSD</sequence>
<proteinExistence type="predicted"/>
<evidence type="ECO:0000256" key="1">
    <source>
        <dbReference type="SAM" id="Phobius"/>
    </source>
</evidence>
<organism evidence="2 3">
    <name type="scientific">Gossypium australe</name>
    <dbReference type="NCBI Taxonomy" id="47621"/>
    <lineage>
        <taxon>Eukaryota</taxon>
        <taxon>Viridiplantae</taxon>
        <taxon>Streptophyta</taxon>
        <taxon>Embryophyta</taxon>
        <taxon>Tracheophyta</taxon>
        <taxon>Spermatophyta</taxon>
        <taxon>Magnoliopsida</taxon>
        <taxon>eudicotyledons</taxon>
        <taxon>Gunneridae</taxon>
        <taxon>Pentapetalae</taxon>
        <taxon>rosids</taxon>
        <taxon>malvids</taxon>
        <taxon>Malvales</taxon>
        <taxon>Malvaceae</taxon>
        <taxon>Malvoideae</taxon>
        <taxon>Gossypium</taxon>
    </lineage>
</organism>
<evidence type="ECO:0000313" key="2">
    <source>
        <dbReference type="EMBL" id="KAA3484999.1"/>
    </source>
</evidence>
<keyword evidence="3" id="KW-1185">Reference proteome</keyword>